<dbReference type="AlphaFoldDB" id="A0A9R1UK94"/>
<gene>
    <name evidence="2" type="ORF">LSAT_V11C900486250</name>
</gene>
<dbReference type="Proteomes" id="UP000235145">
    <property type="component" value="Unassembled WGS sequence"/>
</dbReference>
<dbReference type="Gene3D" id="1.20.1280.50">
    <property type="match status" value="1"/>
</dbReference>
<organism evidence="2 3">
    <name type="scientific">Lactuca sativa</name>
    <name type="common">Garden lettuce</name>
    <dbReference type="NCBI Taxonomy" id="4236"/>
    <lineage>
        <taxon>Eukaryota</taxon>
        <taxon>Viridiplantae</taxon>
        <taxon>Streptophyta</taxon>
        <taxon>Embryophyta</taxon>
        <taxon>Tracheophyta</taxon>
        <taxon>Spermatophyta</taxon>
        <taxon>Magnoliopsida</taxon>
        <taxon>eudicotyledons</taxon>
        <taxon>Gunneridae</taxon>
        <taxon>Pentapetalae</taxon>
        <taxon>asterids</taxon>
        <taxon>campanulids</taxon>
        <taxon>Asterales</taxon>
        <taxon>Asteraceae</taxon>
        <taxon>Cichorioideae</taxon>
        <taxon>Cichorieae</taxon>
        <taxon>Lactucinae</taxon>
        <taxon>Lactuca</taxon>
    </lineage>
</organism>
<accession>A0A9R1UK94</accession>
<dbReference type="InterPro" id="IPR001810">
    <property type="entry name" value="F-box_dom"/>
</dbReference>
<keyword evidence="3" id="KW-1185">Reference proteome</keyword>
<protein>
    <recommendedName>
        <fullName evidence="1">F-box domain-containing protein</fullName>
    </recommendedName>
</protein>
<dbReference type="InterPro" id="IPR036047">
    <property type="entry name" value="F-box-like_dom_sf"/>
</dbReference>
<dbReference type="PANTHER" id="PTHR33736:SF34">
    <property type="entry name" value="F-BOX-LIKE DOMAIN SUPERFAMILY PROTEIN"/>
    <property type="match status" value="1"/>
</dbReference>
<reference evidence="2 3" key="1">
    <citation type="journal article" date="2017" name="Nat. Commun.">
        <title>Genome assembly with in vitro proximity ligation data and whole-genome triplication in lettuce.</title>
        <authorList>
            <person name="Reyes-Chin-Wo S."/>
            <person name="Wang Z."/>
            <person name="Yang X."/>
            <person name="Kozik A."/>
            <person name="Arikit S."/>
            <person name="Song C."/>
            <person name="Xia L."/>
            <person name="Froenicke L."/>
            <person name="Lavelle D.O."/>
            <person name="Truco M.J."/>
            <person name="Xia R."/>
            <person name="Zhu S."/>
            <person name="Xu C."/>
            <person name="Xu H."/>
            <person name="Xu X."/>
            <person name="Cox K."/>
            <person name="Korf I."/>
            <person name="Meyers B.C."/>
            <person name="Michelmore R.W."/>
        </authorList>
    </citation>
    <scope>NUCLEOTIDE SEQUENCE [LARGE SCALE GENOMIC DNA]</scope>
    <source>
        <strain evidence="3">cv. Salinas</strain>
        <tissue evidence="2">Seedlings</tissue>
    </source>
</reference>
<evidence type="ECO:0000313" key="2">
    <source>
        <dbReference type="EMBL" id="KAJ0188851.1"/>
    </source>
</evidence>
<dbReference type="Pfam" id="PF12937">
    <property type="entry name" value="F-box-like"/>
    <property type="match status" value="1"/>
</dbReference>
<dbReference type="EMBL" id="NBSK02000009">
    <property type="protein sequence ID" value="KAJ0188851.1"/>
    <property type="molecule type" value="Genomic_DNA"/>
</dbReference>
<feature type="domain" description="F-box" evidence="1">
    <location>
        <begin position="50"/>
        <end position="88"/>
    </location>
</feature>
<dbReference type="InterPro" id="IPR045283">
    <property type="entry name" value="AT3G44326-like"/>
</dbReference>
<dbReference type="PANTHER" id="PTHR33736">
    <property type="entry name" value="F-BOX PROTEIN-RELATED"/>
    <property type="match status" value="1"/>
</dbReference>
<comment type="caution">
    <text evidence="2">The sequence shown here is derived from an EMBL/GenBank/DDBJ whole genome shotgun (WGS) entry which is preliminary data.</text>
</comment>
<dbReference type="SUPFAM" id="SSF81383">
    <property type="entry name" value="F-box domain"/>
    <property type="match status" value="1"/>
</dbReference>
<name>A0A9R1UK94_LACSA</name>
<sequence>MLIFIHFSFKAYKYTLSVVSIHPNPTTLPLFAMASTSSITTFSDLHPVIIQTQILPRLDGQSLSSVATTSSYLRTITADDILWSDICKSTWLSITHPRINHVISTFSAGHRSFFQDSFQPPTTDVKHLTCRRSWSNTQPSCSLTHHPWPSELILAVDIRFHNNIVYSRVEITDTTTNFLTSELRIVLNDDPARNQSGFELGSIDLKVDKLLHADDETISHLKESVTLNWILIDPTRKRAVNLSSIKPVLAWVDNHVHLRYVIVLPGCDSSERVECRIEVTLVVDKGGVALHVREVILHVKDASCNCLKGKDFLDDSKGNFYVGVDGSNSFIKTNRHLFCRRSTAFTLHRSLFVGNLQMVFTC</sequence>
<proteinExistence type="predicted"/>
<evidence type="ECO:0000259" key="1">
    <source>
        <dbReference type="Pfam" id="PF12937"/>
    </source>
</evidence>
<evidence type="ECO:0000313" key="3">
    <source>
        <dbReference type="Proteomes" id="UP000235145"/>
    </source>
</evidence>